<accession>A0A059Y067</accession>
<reference evidence="4 5" key="2">
    <citation type="journal article" date="2015" name="Biomed. Res. Int.">
        <title>Effects of Arsenite Resistance on the Growth and Functional Gene Expression of Leptospirillum ferriphilum and Acidithiobacillus thiooxidans in Pure Culture and Coculture.</title>
        <authorList>
            <person name="Jiang H."/>
            <person name="Liang Y."/>
            <person name="Yin H."/>
            <person name="Xiao Y."/>
            <person name="Guo X."/>
            <person name="Xu Y."/>
            <person name="Hu Q."/>
            <person name="Liu H."/>
            <person name="Liu X."/>
        </authorList>
    </citation>
    <scope>NUCLEOTIDE SEQUENCE [LARGE SCALE GENOMIC DNA]</scope>
    <source>
        <strain evidence="4 5">YSK</strain>
    </source>
</reference>
<dbReference type="SMART" id="SM00267">
    <property type="entry name" value="GGDEF"/>
    <property type="match status" value="1"/>
</dbReference>
<feature type="transmembrane region" description="Helical" evidence="2">
    <location>
        <begin position="195"/>
        <end position="217"/>
    </location>
</feature>
<proteinExistence type="predicted"/>
<dbReference type="AlphaFoldDB" id="A0A059Y067"/>
<keyword evidence="2" id="KW-1133">Transmembrane helix</keyword>
<organism evidence="4 5">
    <name type="scientific">Leptospirillum ferriphilum YSK</name>
    <dbReference type="NCBI Taxonomy" id="1441628"/>
    <lineage>
        <taxon>Bacteria</taxon>
        <taxon>Pseudomonadati</taxon>
        <taxon>Nitrospirota</taxon>
        <taxon>Nitrospiria</taxon>
        <taxon>Nitrospirales</taxon>
        <taxon>Nitrospiraceae</taxon>
        <taxon>Leptospirillum</taxon>
    </lineage>
</organism>
<dbReference type="RefSeq" id="WP_014961540.1">
    <property type="nucleotide sequence ID" value="NZ_CP007243.1"/>
</dbReference>
<dbReference type="InterPro" id="IPR029787">
    <property type="entry name" value="Nucleotide_cyclase"/>
</dbReference>
<feature type="region of interest" description="Disordered" evidence="1">
    <location>
        <begin position="398"/>
        <end position="427"/>
    </location>
</feature>
<dbReference type="KEGG" id="lfp:Y981_09135"/>
<dbReference type="SUPFAM" id="SSF55073">
    <property type="entry name" value="Nucleotide cyclase"/>
    <property type="match status" value="1"/>
</dbReference>
<keyword evidence="2" id="KW-0472">Membrane</keyword>
<dbReference type="PANTHER" id="PTHR46663:SF2">
    <property type="entry name" value="GGDEF DOMAIN-CONTAINING PROTEIN"/>
    <property type="match status" value="1"/>
</dbReference>
<feature type="domain" description="GGDEF" evidence="3">
    <location>
        <begin position="270"/>
        <end position="403"/>
    </location>
</feature>
<reference evidence="5" key="1">
    <citation type="submission" date="2014-02" db="EMBL/GenBank/DDBJ databases">
        <title>Complete genome sequence and comparative genomic analysis of the nitrogen-fixing bacterium Leptospirillum ferriphilum YSK.</title>
        <authorList>
            <person name="Guo X."/>
            <person name="Yin H."/>
            <person name="Liang Y."/>
            <person name="Hu Q."/>
            <person name="Ma L."/>
            <person name="Xiao Y."/>
            <person name="Zhang X."/>
            <person name="Qiu G."/>
            <person name="Liu X."/>
        </authorList>
    </citation>
    <scope>NUCLEOTIDE SEQUENCE [LARGE SCALE GENOMIC DNA]</scope>
    <source>
        <strain evidence="5">YSK</strain>
    </source>
</reference>
<sequence length="427" mass="47300">MKRDFHLPGLPQGAALSFSPWTWSGRKLAFFLFFLTGLTVLSYGGALLEVFSWLDDERQARSFSRVVRGIDRIGSDIGQIRLGRSGYLVSGQRAYLVAYTSGIETLFRDTERIRGLLLQSGKISGRAVFDALATHESSFLLPLARTLEERGLMETRVHFRKIDQAGGLGETSRYLAELRSRYQKMGDSRKAKARLHLLATSGLFGMSFVLFSVFLGVTATRITKDISSVNRLVSHLYHDARHDPLTGLPNRAAILDALEACLSGVFPENGRVAILYIDLDRFKEVNDRLGHEQGDLALRLVSERFLGVIRENDTLARLGGDEFLLLLRSVGQEKTPERIAERLIRVMGEPFRLGETEARMGASIGIAVFPEHGVEASVLLKQADEAMYRSKTAGGNTYRLSFATGEPEEGGGSPDPDMSVAFRPDKV</sequence>
<evidence type="ECO:0000256" key="1">
    <source>
        <dbReference type="SAM" id="MobiDB-lite"/>
    </source>
</evidence>
<dbReference type="InterPro" id="IPR043128">
    <property type="entry name" value="Rev_trsase/Diguanyl_cyclase"/>
</dbReference>
<dbReference type="PANTHER" id="PTHR46663">
    <property type="entry name" value="DIGUANYLATE CYCLASE DGCT-RELATED"/>
    <property type="match status" value="1"/>
</dbReference>
<evidence type="ECO:0000313" key="4">
    <source>
        <dbReference type="EMBL" id="AIA30852.1"/>
    </source>
</evidence>
<dbReference type="OrthoDB" id="9812260at2"/>
<evidence type="ECO:0000256" key="2">
    <source>
        <dbReference type="SAM" id="Phobius"/>
    </source>
</evidence>
<dbReference type="InterPro" id="IPR052163">
    <property type="entry name" value="DGC-Regulatory_Protein"/>
</dbReference>
<evidence type="ECO:0000313" key="5">
    <source>
        <dbReference type="Proteomes" id="UP000027059"/>
    </source>
</evidence>
<dbReference type="Proteomes" id="UP000027059">
    <property type="component" value="Chromosome"/>
</dbReference>
<protein>
    <submittedName>
        <fullName evidence="4">Signal peptide protein</fullName>
    </submittedName>
</protein>
<dbReference type="NCBIfam" id="TIGR00254">
    <property type="entry name" value="GGDEF"/>
    <property type="match status" value="1"/>
</dbReference>
<evidence type="ECO:0000259" key="3">
    <source>
        <dbReference type="PROSITE" id="PS50887"/>
    </source>
</evidence>
<feature type="transmembrane region" description="Helical" evidence="2">
    <location>
        <begin position="28"/>
        <end position="54"/>
    </location>
</feature>
<keyword evidence="5" id="KW-1185">Reference proteome</keyword>
<dbReference type="CDD" id="cd01949">
    <property type="entry name" value="GGDEF"/>
    <property type="match status" value="1"/>
</dbReference>
<dbReference type="InterPro" id="IPR000160">
    <property type="entry name" value="GGDEF_dom"/>
</dbReference>
<keyword evidence="2" id="KW-0812">Transmembrane</keyword>
<gene>
    <name evidence="4" type="ORF">Y981_09135</name>
</gene>
<dbReference type="HOGENOM" id="CLU_048414_0_0_0"/>
<name>A0A059Y067_9BACT</name>
<dbReference type="Gene3D" id="3.30.70.270">
    <property type="match status" value="1"/>
</dbReference>
<dbReference type="Pfam" id="PF00990">
    <property type="entry name" value="GGDEF"/>
    <property type="match status" value="1"/>
</dbReference>
<dbReference type="PROSITE" id="PS50887">
    <property type="entry name" value="GGDEF"/>
    <property type="match status" value="1"/>
</dbReference>
<dbReference type="EMBL" id="CP007243">
    <property type="protein sequence ID" value="AIA30852.1"/>
    <property type="molecule type" value="Genomic_DNA"/>
</dbReference>